<dbReference type="GO" id="GO:0004888">
    <property type="term" value="F:transmembrane signaling receptor activity"/>
    <property type="evidence" value="ECO:0007669"/>
    <property type="project" value="InterPro"/>
</dbReference>
<dbReference type="Pfam" id="PF02931">
    <property type="entry name" value="Neur_chan_LBD"/>
    <property type="match status" value="1"/>
</dbReference>
<name>A0A8J5N3H3_HOMAM</name>
<dbReference type="Proteomes" id="UP000747542">
    <property type="component" value="Unassembled WGS sequence"/>
</dbReference>
<dbReference type="InterPro" id="IPR036055">
    <property type="entry name" value="LDL_receptor-like_sf"/>
</dbReference>
<feature type="transmembrane region" description="Helical" evidence="7">
    <location>
        <begin position="696"/>
        <end position="718"/>
    </location>
</feature>
<keyword evidence="5 6" id="KW-1015">Disulfide bond</keyword>
<dbReference type="EMBL" id="JAHLQT010010864">
    <property type="protein sequence ID" value="KAG7172508.1"/>
    <property type="molecule type" value="Genomic_DNA"/>
</dbReference>
<evidence type="ECO:0000256" key="3">
    <source>
        <dbReference type="ARBA" id="ARBA00022989"/>
    </source>
</evidence>
<reference evidence="9" key="1">
    <citation type="journal article" date="2021" name="Sci. Adv.">
        <title>The American lobster genome reveals insights on longevity, neural, and immune adaptations.</title>
        <authorList>
            <person name="Polinski J.M."/>
            <person name="Zimin A.V."/>
            <person name="Clark K.F."/>
            <person name="Kohn A.B."/>
            <person name="Sadowski N."/>
            <person name="Timp W."/>
            <person name="Ptitsyn A."/>
            <person name="Khanna P."/>
            <person name="Romanova D.Y."/>
            <person name="Williams P."/>
            <person name="Greenwood S.J."/>
            <person name="Moroz L.L."/>
            <person name="Walt D.R."/>
            <person name="Bodnar A.G."/>
        </authorList>
    </citation>
    <scope>NUCLEOTIDE SEQUENCE</scope>
    <source>
        <strain evidence="9">GMGI-L3</strain>
    </source>
</reference>
<evidence type="ECO:0000313" key="10">
    <source>
        <dbReference type="Proteomes" id="UP000747542"/>
    </source>
</evidence>
<evidence type="ECO:0000313" key="9">
    <source>
        <dbReference type="EMBL" id="KAG7172508.1"/>
    </source>
</evidence>
<dbReference type="SUPFAM" id="SSF57424">
    <property type="entry name" value="LDL receptor-like module"/>
    <property type="match status" value="1"/>
</dbReference>
<dbReference type="InterPro" id="IPR023415">
    <property type="entry name" value="LDLR_class-A_CS"/>
</dbReference>
<dbReference type="PROSITE" id="PS50068">
    <property type="entry name" value="LDLRA_2"/>
    <property type="match status" value="1"/>
</dbReference>
<dbReference type="InterPro" id="IPR018000">
    <property type="entry name" value="Neurotransmitter_ion_chnl_CS"/>
</dbReference>
<feature type="disulfide bond" evidence="6">
    <location>
        <begin position="456"/>
        <end position="471"/>
    </location>
</feature>
<dbReference type="InterPro" id="IPR013320">
    <property type="entry name" value="ConA-like_dom_sf"/>
</dbReference>
<evidence type="ECO:0000256" key="7">
    <source>
        <dbReference type="SAM" id="Phobius"/>
    </source>
</evidence>
<dbReference type="InterPro" id="IPR002172">
    <property type="entry name" value="LDrepeatLR_classA_rpt"/>
</dbReference>
<dbReference type="SUPFAM" id="SSF56436">
    <property type="entry name" value="C-type lectin-like"/>
    <property type="match status" value="1"/>
</dbReference>
<dbReference type="Gene3D" id="2.70.170.10">
    <property type="entry name" value="Neurotransmitter-gated ion-channel ligand-binding domain"/>
    <property type="match status" value="1"/>
</dbReference>
<dbReference type="AlphaFoldDB" id="A0A8J5N3H3"/>
<dbReference type="Gene3D" id="1.20.58.390">
    <property type="entry name" value="Neurotransmitter-gated ion-channel transmembrane domain"/>
    <property type="match status" value="1"/>
</dbReference>
<protein>
    <submittedName>
        <fullName evidence="9">Glutamate-gated chloride channel subunit beta-like 2</fullName>
    </submittedName>
</protein>
<dbReference type="InterPro" id="IPR006202">
    <property type="entry name" value="Neur_chan_lig-bd"/>
</dbReference>
<dbReference type="InterPro" id="IPR038050">
    <property type="entry name" value="Neuro_actylchol_rec"/>
</dbReference>
<dbReference type="Gene3D" id="2.60.120.200">
    <property type="match status" value="1"/>
</dbReference>
<feature type="disulfide bond" evidence="6">
    <location>
        <begin position="436"/>
        <end position="448"/>
    </location>
</feature>
<keyword evidence="4 7" id="KW-0472">Membrane</keyword>
<dbReference type="SMART" id="SM00192">
    <property type="entry name" value="LDLa"/>
    <property type="match status" value="1"/>
</dbReference>
<dbReference type="InterPro" id="IPR006201">
    <property type="entry name" value="Neur_channel"/>
</dbReference>
<feature type="non-terminal residue" evidence="9">
    <location>
        <position position="825"/>
    </location>
</feature>
<evidence type="ECO:0000256" key="2">
    <source>
        <dbReference type="ARBA" id="ARBA00022692"/>
    </source>
</evidence>
<organism evidence="9 10">
    <name type="scientific">Homarus americanus</name>
    <name type="common">American lobster</name>
    <dbReference type="NCBI Taxonomy" id="6706"/>
    <lineage>
        <taxon>Eukaryota</taxon>
        <taxon>Metazoa</taxon>
        <taxon>Ecdysozoa</taxon>
        <taxon>Arthropoda</taxon>
        <taxon>Crustacea</taxon>
        <taxon>Multicrustacea</taxon>
        <taxon>Malacostraca</taxon>
        <taxon>Eumalacostraca</taxon>
        <taxon>Eucarida</taxon>
        <taxon>Decapoda</taxon>
        <taxon>Pleocyemata</taxon>
        <taxon>Astacidea</taxon>
        <taxon>Nephropoidea</taxon>
        <taxon>Nephropidae</taxon>
        <taxon>Homarus</taxon>
    </lineage>
</organism>
<dbReference type="PROSITE" id="PS00236">
    <property type="entry name" value="NEUROTR_ION_CHANNEL"/>
    <property type="match status" value="1"/>
</dbReference>
<feature type="domain" description="Pentraxin (PTX)" evidence="8">
    <location>
        <begin position="2"/>
        <end position="206"/>
    </location>
</feature>
<dbReference type="InterPro" id="IPR001759">
    <property type="entry name" value="PTX_dom"/>
</dbReference>
<dbReference type="PROSITE" id="PS01209">
    <property type="entry name" value="LDLRA_1"/>
    <property type="match status" value="1"/>
</dbReference>
<comment type="caution">
    <text evidence="9">The sequence shown here is derived from an EMBL/GenBank/DDBJ whole genome shotgun (WGS) entry which is preliminary data.</text>
</comment>
<dbReference type="SUPFAM" id="SSF63712">
    <property type="entry name" value="Nicotinic receptor ligand binding domain-like"/>
    <property type="match status" value="1"/>
</dbReference>
<gene>
    <name evidence="9" type="primary">Glc2-L2</name>
    <name evidence="9" type="ORF">Hamer_G022714</name>
</gene>
<feature type="transmembrane region" description="Helical" evidence="7">
    <location>
        <begin position="738"/>
        <end position="759"/>
    </location>
</feature>
<evidence type="ECO:0000256" key="1">
    <source>
        <dbReference type="ARBA" id="ARBA00004141"/>
    </source>
</evidence>
<keyword evidence="2 7" id="KW-0812">Transmembrane</keyword>
<dbReference type="Pfam" id="PF00057">
    <property type="entry name" value="Ldl_recept_a"/>
    <property type="match status" value="1"/>
</dbReference>
<dbReference type="CDD" id="cd00112">
    <property type="entry name" value="LDLa"/>
    <property type="match status" value="1"/>
</dbReference>
<evidence type="ECO:0000256" key="5">
    <source>
        <dbReference type="ARBA" id="ARBA00023157"/>
    </source>
</evidence>
<dbReference type="PANTHER" id="PTHR18945">
    <property type="entry name" value="NEUROTRANSMITTER GATED ION CHANNEL"/>
    <property type="match status" value="1"/>
</dbReference>
<evidence type="ECO:0000256" key="6">
    <source>
        <dbReference type="PROSITE-ProRule" id="PRU00124"/>
    </source>
</evidence>
<sequence>ANGSLTVSSYLQYRHTLQQDLKDSLTFCVRVFFRQYRPLNPFLSYALETDPEMLYIGLNKETEMLEVRCCGQQVLLTLDADWLSLENWHSGCVALSLHSGVWWAVWDNLHMNGTIEAPEAIVRAGGDLYIGQKQSTAGRGGFKVSASLRAVLVDMRLYGAALSVDNMHSFGQCGTIEGAPNPLIDFSEIEQDFIFGEYGIEKMIAEVTCWKNTEFDLIVYPSAMTFAEAKLLCRLMGGELPQLRIEEENLLYLPQLAPYSGDTCVLNDTMSPFWLDARLDLNSSNVSHTHFAVSNVVDSSKTCLSIIISNSVELYHTDCHDYRCLACSLRNRIKWRIRGLCHQSVLDREYQVVGQGSSFALRGFYSSEITLDTEGADQRFDFGRWTIKSYKAPHVVATLWRTSPNHYPFNINEWEIKNDKCRDWTSKKTKLMVTSCSENEMTCNDGACLARKSYRCDMEVDCPDGSDEENCEKIVIPKNYKRNIVPPRKDLSKPHIVTIFVDLLAIREFDIANFRFKSEIVVNYKWRDSRLKFLNLQKKLWKNKITSEIWEPDVEYLGEGNTTCDVIFDGEENGIVMMEKMTVTTDCLFRLDNFPFDRQYCELTLVIKDIPVEVVQLEIEPSGVTFYGRRHMLQYYLVEEHMNSSMWKQNSAVVIQLKFNNLSLYFVTSTYVPTFLLLVVGYLTFFFPLHDFNERIMVTLTSLLVEAAFFTQSCLHSPPPDESSHPSDDLPQVNRHMVRLPLVGLFLIMVSLLLINALLNKGDEKDQDKEEFSFVTKFRVAPAGNQGLPAAPTTRPLLKNCSRARVLNVAWMSGMIPGVWNEKEA</sequence>
<keyword evidence="3 7" id="KW-1133">Transmembrane helix</keyword>
<dbReference type="SMART" id="SM00159">
    <property type="entry name" value="PTX"/>
    <property type="match status" value="1"/>
</dbReference>
<dbReference type="InterPro" id="IPR016187">
    <property type="entry name" value="CTDL_fold"/>
</dbReference>
<comment type="subcellular location">
    <subcellularLocation>
        <location evidence="1">Membrane</location>
        <topology evidence="1">Multi-pass membrane protein</topology>
    </subcellularLocation>
</comment>
<dbReference type="SUPFAM" id="SSF90112">
    <property type="entry name" value="Neurotransmitter-gated ion-channel transmembrane pore"/>
    <property type="match status" value="1"/>
</dbReference>
<proteinExistence type="predicted"/>
<dbReference type="SUPFAM" id="SSF49899">
    <property type="entry name" value="Concanavalin A-like lectins/glucanases"/>
    <property type="match status" value="1"/>
</dbReference>
<accession>A0A8J5N3H3</accession>
<keyword evidence="10" id="KW-1185">Reference proteome</keyword>
<dbReference type="GO" id="GO:0005230">
    <property type="term" value="F:extracellular ligand-gated monoatomic ion channel activity"/>
    <property type="evidence" value="ECO:0007669"/>
    <property type="project" value="InterPro"/>
</dbReference>
<dbReference type="InterPro" id="IPR036719">
    <property type="entry name" value="Neuro-gated_channel_TM_sf"/>
</dbReference>
<dbReference type="InterPro" id="IPR036734">
    <property type="entry name" value="Neur_chan_lig-bd_sf"/>
</dbReference>
<comment type="caution">
    <text evidence="6">Lacks conserved residue(s) required for the propagation of feature annotation.</text>
</comment>
<dbReference type="Gene3D" id="4.10.400.10">
    <property type="entry name" value="Low-density Lipoprotein Receptor"/>
    <property type="match status" value="1"/>
</dbReference>
<evidence type="ECO:0000256" key="4">
    <source>
        <dbReference type="ARBA" id="ARBA00023136"/>
    </source>
</evidence>
<dbReference type="GO" id="GO:0016020">
    <property type="term" value="C:membrane"/>
    <property type="evidence" value="ECO:0007669"/>
    <property type="project" value="UniProtKB-SubCell"/>
</dbReference>
<feature type="transmembrane region" description="Helical" evidence="7">
    <location>
        <begin position="664"/>
        <end position="689"/>
    </location>
</feature>
<evidence type="ECO:0000259" key="8">
    <source>
        <dbReference type="SMART" id="SM00159"/>
    </source>
</evidence>